<dbReference type="EMBL" id="FQ790267">
    <property type="protein sequence ID" value="CCD43996.1"/>
    <property type="molecule type" value="Genomic_DNA"/>
</dbReference>
<proteinExistence type="predicted"/>
<dbReference type="Proteomes" id="UP000008177">
    <property type="component" value="Unplaced contigs"/>
</dbReference>
<dbReference type="HOGENOM" id="CLU_3013901_0_0_1"/>
<sequence length="56" mass="6239">MVVSILLVKADRQRAQQTGMSPLCKSSPKLAMSILRRMTAVIIGLLDDLLRHLVYS</sequence>
<dbReference type="AlphaFoldDB" id="G2XU26"/>
<gene>
    <name evidence="1" type="ORF">BofuT4_uP062060.1</name>
</gene>
<organism evidence="1 2">
    <name type="scientific">Botryotinia fuckeliana (strain T4)</name>
    <name type="common">Noble rot fungus</name>
    <name type="synonym">Botrytis cinerea</name>
    <dbReference type="NCBI Taxonomy" id="999810"/>
    <lineage>
        <taxon>Eukaryota</taxon>
        <taxon>Fungi</taxon>
        <taxon>Dikarya</taxon>
        <taxon>Ascomycota</taxon>
        <taxon>Pezizomycotina</taxon>
        <taxon>Leotiomycetes</taxon>
        <taxon>Helotiales</taxon>
        <taxon>Sclerotiniaceae</taxon>
        <taxon>Botrytis</taxon>
    </lineage>
</organism>
<evidence type="ECO:0000313" key="1">
    <source>
        <dbReference type="EMBL" id="CCD43996.1"/>
    </source>
</evidence>
<accession>G2XU26</accession>
<reference evidence="2" key="1">
    <citation type="journal article" date="2011" name="PLoS Genet.">
        <title>Genomic analysis of the necrotrophic fungal pathogens Sclerotinia sclerotiorum and Botrytis cinerea.</title>
        <authorList>
            <person name="Amselem J."/>
            <person name="Cuomo C.A."/>
            <person name="van Kan J.A."/>
            <person name="Viaud M."/>
            <person name="Benito E.P."/>
            <person name="Couloux A."/>
            <person name="Coutinho P.M."/>
            <person name="de Vries R.P."/>
            <person name="Dyer P.S."/>
            <person name="Fillinger S."/>
            <person name="Fournier E."/>
            <person name="Gout L."/>
            <person name="Hahn M."/>
            <person name="Kohn L."/>
            <person name="Lapalu N."/>
            <person name="Plummer K.M."/>
            <person name="Pradier J.M."/>
            <person name="Quevillon E."/>
            <person name="Sharon A."/>
            <person name="Simon A."/>
            <person name="ten Have A."/>
            <person name="Tudzynski B."/>
            <person name="Tudzynski P."/>
            <person name="Wincker P."/>
            <person name="Andrew M."/>
            <person name="Anthouard V."/>
            <person name="Beever R.E."/>
            <person name="Beffa R."/>
            <person name="Benoit I."/>
            <person name="Bouzid O."/>
            <person name="Brault B."/>
            <person name="Chen Z."/>
            <person name="Choquer M."/>
            <person name="Collemare J."/>
            <person name="Cotton P."/>
            <person name="Danchin E.G."/>
            <person name="Da Silva C."/>
            <person name="Gautier A."/>
            <person name="Giraud C."/>
            <person name="Giraud T."/>
            <person name="Gonzalez C."/>
            <person name="Grossetete S."/>
            <person name="Guldener U."/>
            <person name="Henrissat B."/>
            <person name="Howlett B.J."/>
            <person name="Kodira C."/>
            <person name="Kretschmer M."/>
            <person name="Lappartient A."/>
            <person name="Leroch M."/>
            <person name="Levis C."/>
            <person name="Mauceli E."/>
            <person name="Neuveglise C."/>
            <person name="Oeser B."/>
            <person name="Pearson M."/>
            <person name="Poulain J."/>
            <person name="Poussereau N."/>
            <person name="Quesneville H."/>
            <person name="Rascle C."/>
            <person name="Schumacher J."/>
            <person name="Segurens B."/>
            <person name="Sexton A."/>
            <person name="Silva E."/>
            <person name="Sirven C."/>
            <person name="Soanes D.M."/>
            <person name="Talbot N.J."/>
            <person name="Templeton M."/>
            <person name="Yandava C."/>
            <person name="Yarden O."/>
            <person name="Zeng Q."/>
            <person name="Rollins J.A."/>
            <person name="Lebrun M.H."/>
            <person name="Dickman M."/>
        </authorList>
    </citation>
    <scope>NUCLEOTIDE SEQUENCE [LARGE SCALE GENOMIC DNA]</scope>
    <source>
        <strain evidence="2">T4</strain>
    </source>
</reference>
<evidence type="ECO:0000313" key="2">
    <source>
        <dbReference type="Proteomes" id="UP000008177"/>
    </source>
</evidence>
<protein>
    <submittedName>
        <fullName evidence="1">Uncharacterized protein</fullName>
    </submittedName>
</protein>
<name>G2XU26_BOTF4</name>
<dbReference type="InParanoid" id="G2XU26"/>